<feature type="transmembrane region" description="Helical" evidence="2">
    <location>
        <begin position="93"/>
        <end position="115"/>
    </location>
</feature>
<evidence type="ECO:0000259" key="3">
    <source>
        <dbReference type="Pfam" id="PF08044"/>
    </source>
</evidence>
<name>A0ABV9RUH0_9PSEU</name>
<dbReference type="Pfam" id="PF08044">
    <property type="entry name" value="DUF1707"/>
    <property type="match status" value="1"/>
</dbReference>
<reference evidence="5" key="1">
    <citation type="journal article" date="2019" name="Int. J. Syst. Evol. Microbiol.">
        <title>The Global Catalogue of Microorganisms (GCM) 10K type strain sequencing project: providing services to taxonomists for standard genome sequencing and annotation.</title>
        <authorList>
            <consortium name="The Broad Institute Genomics Platform"/>
            <consortium name="The Broad Institute Genome Sequencing Center for Infectious Disease"/>
            <person name="Wu L."/>
            <person name="Ma J."/>
        </authorList>
    </citation>
    <scope>NUCLEOTIDE SEQUENCE [LARGE SCALE GENOMIC DNA]</scope>
    <source>
        <strain evidence="5">ZS-22-S1</strain>
    </source>
</reference>
<keyword evidence="5" id="KW-1185">Reference proteome</keyword>
<evidence type="ECO:0000313" key="4">
    <source>
        <dbReference type="EMBL" id="MFC4852010.1"/>
    </source>
</evidence>
<feature type="compositionally biased region" description="Low complexity" evidence="1">
    <location>
        <begin position="58"/>
        <end position="75"/>
    </location>
</feature>
<evidence type="ECO:0000256" key="1">
    <source>
        <dbReference type="SAM" id="MobiDB-lite"/>
    </source>
</evidence>
<dbReference type="PANTHER" id="PTHR40763">
    <property type="entry name" value="MEMBRANE PROTEIN-RELATED"/>
    <property type="match status" value="1"/>
</dbReference>
<evidence type="ECO:0000256" key="2">
    <source>
        <dbReference type="SAM" id="Phobius"/>
    </source>
</evidence>
<dbReference type="PANTHER" id="PTHR40763:SF4">
    <property type="entry name" value="DUF1707 DOMAIN-CONTAINING PROTEIN"/>
    <property type="match status" value="1"/>
</dbReference>
<dbReference type="InterPro" id="IPR012551">
    <property type="entry name" value="DUF1707_SHOCT-like"/>
</dbReference>
<keyword evidence="2" id="KW-0812">Transmembrane</keyword>
<dbReference type="Proteomes" id="UP001595859">
    <property type="component" value="Unassembled WGS sequence"/>
</dbReference>
<dbReference type="RefSeq" id="WP_378053326.1">
    <property type="nucleotide sequence ID" value="NZ_JBHSIS010000002.1"/>
</dbReference>
<proteinExistence type="predicted"/>
<accession>A0ABV9RUH0</accession>
<feature type="domain" description="DUF1707" evidence="3">
    <location>
        <begin position="6"/>
        <end position="58"/>
    </location>
</feature>
<dbReference type="EMBL" id="JBHSIS010000002">
    <property type="protein sequence ID" value="MFC4852010.1"/>
    <property type="molecule type" value="Genomic_DNA"/>
</dbReference>
<organism evidence="4 5">
    <name type="scientific">Actinophytocola glycyrrhizae</name>
    <dbReference type="NCBI Taxonomy" id="2044873"/>
    <lineage>
        <taxon>Bacteria</taxon>
        <taxon>Bacillati</taxon>
        <taxon>Actinomycetota</taxon>
        <taxon>Actinomycetes</taxon>
        <taxon>Pseudonocardiales</taxon>
        <taxon>Pseudonocardiaceae</taxon>
    </lineage>
</organism>
<feature type="region of interest" description="Disordered" evidence="1">
    <location>
        <begin position="1"/>
        <end position="21"/>
    </location>
</feature>
<keyword evidence="2" id="KW-0472">Membrane</keyword>
<comment type="caution">
    <text evidence="4">The sequence shown here is derived from an EMBL/GenBank/DDBJ whole genome shotgun (WGS) entry which is preliminary data.</text>
</comment>
<sequence length="142" mass="15589">MGRDEMRAGDNDRQAVADKLKQAHDEGRLELVEYDERLQRAYAAKTYGDLKGLLDDLPTAPLPARTRATDPAPTTTAPPPTARADRAGQLVRAWLGGFGGVFVLGTVIWLVSSIASGQPQYFWPVWLLIPMALGALGRFRDR</sequence>
<keyword evidence="2" id="KW-1133">Transmembrane helix</keyword>
<evidence type="ECO:0000313" key="5">
    <source>
        <dbReference type="Proteomes" id="UP001595859"/>
    </source>
</evidence>
<feature type="transmembrane region" description="Helical" evidence="2">
    <location>
        <begin position="121"/>
        <end position="139"/>
    </location>
</feature>
<gene>
    <name evidence="4" type="ORF">ACFPCV_00740</name>
</gene>
<feature type="region of interest" description="Disordered" evidence="1">
    <location>
        <begin position="58"/>
        <end position="83"/>
    </location>
</feature>
<protein>
    <submittedName>
        <fullName evidence="4">DUF1707 domain-containing protein</fullName>
    </submittedName>
</protein>